<dbReference type="SMART" id="SM00848">
    <property type="entry name" value="Inhibitor_I29"/>
    <property type="match status" value="1"/>
</dbReference>
<evidence type="ECO:0000256" key="1">
    <source>
        <dbReference type="ARBA" id="ARBA00008455"/>
    </source>
</evidence>
<dbReference type="Proteomes" id="UP001642520">
    <property type="component" value="Unassembled WGS sequence"/>
</dbReference>
<dbReference type="SUPFAM" id="SSF54001">
    <property type="entry name" value="Cysteine proteinases"/>
    <property type="match status" value="1"/>
</dbReference>
<dbReference type="InterPro" id="IPR013128">
    <property type="entry name" value="Peptidase_C1A"/>
</dbReference>
<dbReference type="SMART" id="SM00645">
    <property type="entry name" value="Pept_C1"/>
    <property type="match status" value="1"/>
</dbReference>
<proteinExistence type="inferred from homology"/>
<evidence type="ECO:0000313" key="6">
    <source>
        <dbReference type="Proteomes" id="UP001642520"/>
    </source>
</evidence>
<dbReference type="InterPro" id="IPR039417">
    <property type="entry name" value="Peptidase_C1A_papain-like"/>
</dbReference>
<dbReference type="InterPro" id="IPR038765">
    <property type="entry name" value="Papain-like_cys_pep_sf"/>
</dbReference>
<evidence type="ECO:0000256" key="2">
    <source>
        <dbReference type="SAM" id="SignalP"/>
    </source>
</evidence>
<name>A0ABP1N8K1_XYLVO</name>
<evidence type="ECO:0000259" key="3">
    <source>
        <dbReference type="SMART" id="SM00645"/>
    </source>
</evidence>
<evidence type="ECO:0008006" key="7">
    <source>
        <dbReference type="Google" id="ProtNLM"/>
    </source>
</evidence>
<comment type="similarity">
    <text evidence="1">Belongs to the peptidase C1 family.</text>
</comment>
<evidence type="ECO:0000259" key="4">
    <source>
        <dbReference type="SMART" id="SM00848"/>
    </source>
</evidence>
<dbReference type="Pfam" id="PF08246">
    <property type="entry name" value="Inhibitor_I29"/>
    <property type="match status" value="1"/>
</dbReference>
<keyword evidence="6" id="KW-1185">Reference proteome</keyword>
<feature type="chain" id="PRO_5045910556" description="Cathepsin L1" evidence="2">
    <location>
        <begin position="21"/>
        <end position="345"/>
    </location>
</feature>
<keyword evidence="2" id="KW-0732">Signal</keyword>
<dbReference type="PANTHER" id="PTHR12411">
    <property type="entry name" value="CYSTEINE PROTEASE FAMILY C1-RELATED"/>
    <property type="match status" value="1"/>
</dbReference>
<protein>
    <recommendedName>
        <fullName evidence="7">Cathepsin L1</fullName>
    </recommendedName>
</protein>
<evidence type="ECO:0000313" key="5">
    <source>
        <dbReference type="EMBL" id="CAL7937302.1"/>
    </source>
</evidence>
<accession>A0ABP1N8K1</accession>
<feature type="domain" description="Cathepsin propeptide inhibitor" evidence="4">
    <location>
        <begin position="42"/>
        <end position="101"/>
    </location>
</feature>
<feature type="signal peptide" evidence="2">
    <location>
        <begin position="1"/>
        <end position="20"/>
    </location>
</feature>
<dbReference type="InterPro" id="IPR000668">
    <property type="entry name" value="Peptidase_C1A_C"/>
</dbReference>
<dbReference type="CDD" id="cd02248">
    <property type="entry name" value="Peptidase_C1A"/>
    <property type="match status" value="1"/>
</dbReference>
<feature type="domain" description="Peptidase C1A papain C-terminal" evidence="3">
    <location>
        <begin position="134"/>
        <end position="344"/>
    </location>
</feature>
<reference evidence="5 6" key="1">
    <citation type="submission" date="2024-08" db="EMBL/GenBank/DDBJ databases">
        <authorList>
            <person name="Will J Nash"/>
            <person name="Angela Man"/>
            <person name="Seanna McTaggart"/>
            <person name="Kendall Baker"/>
            <person name="Tom Barker"/>
            <person name="Leah Catchpole"/>
            <person name="Alex Durrant"/>
            <person name="Karim Gharbi"/>
            <person name="Naomi Irish"/>
            <person name="Gemy Kaithakottil"/>
            <person name="Debby Ku"/>
            <person name="Aaliyah Providence"/>
            <person name="Felix Shaw"/>
            <person name="David Swarbreck"/>
            <person name="Chris Watkins"/>
            <person name="Ann M. McCartney"/>
            <person name="Giulio Formenti"/>
            <person name="Alice Mouton"/>
            <person name="Noel Vella"/>
            <person name="Bjorn M von Reumont"/>
            <person name="Adriana Vella"/>
            <person name="Wilfried Haerty"/>
        </authorList>
    </citation>
    <scope>NUCLEOTIDE SEQUENCE [LARGE SCALE GENOMIC DNA]</scope>
</reference>
<sequence>MRLRLYVLPFLLSAAWDINGIQVFGGRNRLPPEISEKLDEYWNSYKIRYNKSYTGNVETSRRTAWEENLITIYKHNMMAAAGHHSYTLRDNHIADLGTRQYIREMVKLIPSRKRRLSKETMVGAAAALRDLGRIPLRLDWREAGFKTRPQNQKDCGSCYAYSIAGSIQGQIFKQTGMLVPLSEQQLVDCSTSTGNLGCSGGSLRNTLRYLERAKGLMTETHYPYKGKQGPCRFKEDLSVVNVTSWAVLPARDERALEAAVATIGPIAASINASPKTFQLYHKGIYDDDVCSSDTVNHAMLIVGYTPTEWILKNWWGDEWGENGYMRLAKNKNRCGIANYAAYAKV</sequence>
<dbReference type="InterPro" id="IPR013201">
    <property type="entry name" value="Prot_inhib_I29"/>
</dbReference>
<dbReference type="EMBL" id="CAXAJV020001287">
    <property type="protein sequence ID" value="CAL7937302.1"/>
    <property type="molecule type" value="Genomic_DNA"/>
</dbReference>
<gene>
    <name evidence="5" type="ORF">XYLVIOL_LOCUS2625</name>
</gene>
<comment type="caution">
    <text evidence="5">The sequence shown here is derived from an EMBL/GenBank/DDBJ whole genome shotgun (WGS) entry which is preliminary data.</text>
</comment>
<dbReference type="Pfam" id="PF00112">
    <property type="entry name" value="Peptidase_C1"/>
    <property type="match status" value="1"/>
</dbReference>
<dbReference type="Gene3D" id="3.90.70.10">
    <property type="entry name" value="Cysteine proteinases"/>
    <property type="match status" value="1"/>
</dbReference>
<organism evidence="5 6">
    <name type="scientific">Xylocopa violacea</name>
    <name type="common">Violet carpenter bee</name>
    <name type="synonym">Apis violacea</name>
    <dbReference type="NCBI Taxonomy" id="135666"/>
    <lineage>
        <taxon>Eukaryota</taxon>
        <taxon>Metazoa</taxon>
        <taxon>Ecdysozoa</taxon>
        <taxon>Arthropoda</taxon>
        <taxon>Hexapoda</taxon>
        <taxon>Insecta</taxon>
        <taxon>Pterygota</taxon>
        <taxon>Neoptera</taxon>
        <taxon>Endopterygota</taxon>
        <taxon>Hymenoptera</taxon>
        <taxon>Apocrita</taxon>
        <taxon>Aculeata</taxon>
        <taxon>Apoidea</taxon>
        <taxon>Anthophila</taxon>
        <taxon>Apidae</taxon>
        <taxon>Xylocopa</taxon>
        <taxon>Xylocopa</taxon>
    </lineage>
</organism>